<evidence type="ECO:0000256" key="8">
    <source>
        <dbReference type="PROSITE-ProRule" id="PRU01360"/>
    </source>
</evidence>
<dbReference type="Pfam" id="PF07715">
    <property type="entry name" value="Plug"/>
    <property type="match status" value="1"/>
</dbReference>
<dbReference type="SUPFAM" id="SSF56935">
    <property type="entry name" value="Porins"/>
    <property type="match status" value="1"/>
</dbReference>
<feature type="compositionally biased region" description="Low complexity" evidence="10">
    <location>
        <begin position="75"/>
        <end position="84"/>
    </location>
</feature>
<dbReference type="Gene3D" id="2.40.170.20">
    <property type="entry name" value="TonB-dependent receptor, beta-barrel domain"/>
    <property type="match status" value="1"/>
</dbReference>
<feature type="compositionally biased region" description="Low complexity" evidence="10">
    <location>
        <begin position="58"/>
        <end position="67"/>
    </location>
</feature>
<evidence type="ECO:0000256" key="2">
    <source>
        <dbReference type="ARBA" id="ARBA00022448"/>
    </source>
</evidence>
<evidence type="ECO:0000256" key="9">
    <source>
        <dbReference type="RuleBase" id="RU003357"/>
    </source>
</evidence>
<sequence length="773" mass="83171">MRGWIGRRALSAAALLMGVSSVTSVWAQEATEGEAEAPPVEVIQEDEGGVQLPPITVEAPSESSAPTRARRRPAPDAAAVQAEPVPVAEPAAPFTPSPAQKRAVQPPIDAVTPAEIERSPAQSFGDLFFDKPGATSTSFAPGASRPVLRGLDGHRVDIQENGLGIGDVSALGGDHAVPIDPLAADRVEIVRGPESLRYTSGSVGGVVNAINGRIPVDIAPGTTRLEVQGAGTTVDDGFDGAVQFENRTGNVAVHVDAYGRNAEDYDTPLGIQDNSFVETEGQSAGATLFFDRGFFGTSVSRFASDYGIPGGEEAELGIHIDMEQVRWTNRGAYLPLNGPVSEVRFWLGYSDYDHDEIGQEHDHEEEHAGEDDHEHEEEHAEEHDHGPEDEGEVVHGTFAQKTWEARAEFQQRTVTTSVGALNGLLGFSWSHNDLHTEGEAEEFLAPNTTQDVATYLFEELELSDHLRLQGAARLEHRQIDGYAPEVPADLLPPPDEIATVAAGRDFTPFSASIGLERDLPRAMVLRADAEYSERAPTAAELFSKGPHHASGTFDIGDPGLGIETAKSVEIGIARDVGRFRFDAGAYHTDFDGFIFQELTGITCNEEFESCGIEDGEFDQVLTGQQDATFTGAELQGAYDVTEIAGGIFGVTGRYDFVHAKFADGTYVPRIPPHRLGGGVYWQDAHWLARVNLLHAFEQDEVAANEYETPAYDLLNASLSWSGALGDAKFGESLTLGIAADNLLDDEIRNAASFKADEVLLPGRSFKLFAKAVF</sequence>
<dbReference type="InterPro" id="IPR037066">
    <property type="entry name" value="Plug_dom_sf"/>
</dbReference>
<dbReference type="InterPro" id="IPR012910">
    <property type="entry name" value="Plug_dom"/>
</dbReference>
<evidence type="ECO:0000313" key="14">
    <source>
        <dbReference type="EMBL" id="MFD0986801.1"/>
    </source>
</evidence>
<keyword evidence="4 8" id="KW-0812">Transmembrane</keyword>
<dbReference type="Gene3D" id="2.170.130.10">
    <property type="entry name" value="TonB-dependent receptor, plug domain"/>
    <property type="match status" value="1"/>
</dbReference>
<keyword evidence="2 8" id="KW-0813">Transport</keyword>
<dbReference type="PANTHER" id="PTHR30069:SF40">
    <property type="entry name" value="TONB-DEPENDENT RECEPTOR NMB0964-RELATED"/>
    <property type="match status" value="1"/>
</dbReference>
<feature type="domain" description="TonB-dependent receptor plug" evidence="13">
    <location>
        <begin position="102"/>
        <end position="206"/>
    </location>
</feature>
<name>A0ABW3J9N9_9HYPH</name>
<feature type="signal peptide" evidence="11">
    <location>
        <begin position="1"/>
        <end position="27"/>
    </location>
</feature>
<feature type="region of interest" description="Disordered" evidence="10">
    <location>
        <begin position="30"/>
        <end position="84"/>
    </location>
</feature>
<comment type="similarity">
    <text evidence="8 9">Belongs to the TonB-dependent receptor family.</text>
</comment>
<feature type="compositionally biased region" description="Basic and acidic residues" evidence="10">
    <location>
        <begin position="360"/>
        <end position="388"/>
    </location>
</feature>
<keyword evidence="5 9" id="KW-0798">TonB box</keyword>
<evidence type="ECO:0000256" key="1">
    <source>
        <dbReference type="ARBA" id="ARBA00004571"/>
    </source>
</evidence>
<feature type="chain" id="PRO_5047226541" evidence="11">
    <location>
        <begin position="28"/>
        <end position="773"/>
    </location>
</feature>
<evidence type="ECO:0000256" key="5">
    <source>
        <dbReference type="ARBA" id="ARBA00023077"/>
    </source>
</evidence>
<organism evidence="14 15">
    <name type="scientific">Methyloligella solikamskensis</name>
    <dbReference type="NCBI Taxonomy" id="1177756"/>
    <lineage>
        <taxon>Bacteria</taxon>
        <taxon>Pseudomonadati</taxon>
        <taxon>Pseudomonadota</taxon>
        <taxon>Alphaproteobacteria</taxon>
        <taxon>Hyphomicrobiales</taxon>
        <taxon>Hyphomicrobiaceae</taxon>
        <taxon>Methyloligella</taxon>
    </lineage>
</organism>
<evidence type="ECO:0000256" key="3">
    <source>
        <dbReference type="ARBA" id="ARBA00022452"/>
    </source>
</evidence>
<proteinExistence type="inferred from homology"/>
<evidence type="ECO:0000256" key="10">
    <source>
        <dbReference type="SAM" id="MobiDB-lite"/>
    </source>
</evidence>
<dbReference type="Proteomes" id="UP001597102">
    <property type="component" value="Unassembled WGS sequence"/>
</dbReference>
<evidence type="ECO:0000313" key="15">
    <source>
        <dbReference type="Proteomes" id="UP001597102"/>
    </source>
</evidence>
<dbReference type="InterPro" id="IPR000531">
    <property type="entry name" value="Beta-barrel_TonB"/>
</dbReference>
<feature type="domain" description="TonB-dependent receptor-like beta-barrel" evidence="12">
    <location>
        <begin position="293"/>
        <end position="742"/>
    </location>
</feature>
<keyword evidence="6 8" id="KW-0472">Membrane</keyword>
<dbReference type="EMBL" id="JBHTJO010000001">
    <property type="protein sequence ID" value="MFD0986801.1"/>
    <property type="molecule type" value="Genomic_DNA"/>
</dbReference>
<keyword evidence="7 8" id="KW-0998">Cell outer membrane</keyword>
<comment type="subcellular location">
    <subcellularLocation>
        <location evidence="1 8">Cell outer membrane</location>
        <topology evidence="1 8">Multi-pass membrane protein</topology>
    </subcellularLocation>
</comment>
<evidence type="ECO:0000256" key="11">
    <source>
        <dbReference type="SAM" id="SignalP"/>
    </source>
</evidence>
<keyword evidence="3 8" id="KW-1134">Transmembrane beta strand</keyword>
<reference evidence="15" key="1">
    <citation type="journal article" date="2019" name="Int. J. Syst. Evol. Microbiol.">
        <title>The Global Catalogue of Microorganisms (GCM) 10K type strain sequencing project: providing services to taxonomists for standard genome sequencing and annotation.</title>
        <authorList>
            <consortium name="The Broad Institute Genomics Platform"/>
            <consortium name="The Broad Institute Genome Sequencing Center for Infectious Disease"/>
            <person name="Wu L."/>
            <person name="Ma J."/>
        </authorList>
    </citation>
    <scope>NUCLEOTIDE SEQUENCE [LARGE SCALE GENOMIC DNA]</scope>
    <source>
        <strain evidence="15">CCUG 61697</strain>
    </source>
</reference>
<accession>A0ABW3J9N9</accession>
<dbReference type="PANTHER" id="PTHR30069">
    <property type="entry name" value="TONB-DEPENDENT OUTER MEMBRANE RECEPTOR"/>
    <property type="match status" value="1"/>
</dbReference>
<dbReference type="PROSITE" id="PS52016">
    <property type="entry name" value="TONB_DEPENDENT_REC_3"/>
    <property type="match status" value="1"/>
</dbReference>
<comment type="caution">
    <text evidence="14">The sequence shown here is derived from an EMBL/GenBank/DDBJ whole genome shotgun (WGS) entry which is preliminary data.</text>
</comment>
<evidence type="ECO:0000259" key="13">
    <source>
        <dbReference type="Pfam" id="PF07715"/>
    </source>
</evidence>
<evidence type="ECO:0000256" key="6">
    <source>
        <dbReference type="ARBA" id="ARBA00023136"/>
    </source>
</evidence>
<dbReference type="InterPro" id="IPR039426">
    <property type="entry name" value="TonB-dep_rcpt-like"/>
</dbReference>
<keyword evidence="15" id="KW-1185">Reference proteome</keyword>
<protein>
    <submittedName>
        <fullName evidence="14">TonB-dependent receptor domain-containing protein</fullName>
    </submittedName>
</protein>
<evidence type="ECO:0000256" key="4">
    <source>
        <dbReference type="ARBA" id="ARBA00022692"/>
    </source>
</evidence>
<keyword evidence="11" id="KW-0732">Signal</keyword>
<gene>
    <name evidence="14" type="ORF">ACFQ2F_06780</name>
</gene>
<feature type="region of interest" description="Disordered" evidence="10">
    <location>
        <begin position="360"/>
        <end position="392"/>
    </location>
</feature>
<evidence type="ECO:0000259" key="12">
    <source>
        <dbReference type="Pfam" id="PF00593"/>
    </source>
</evidence>
<dbReference type="Pfam" id="PF00593">
    <property type="entry name" value="TonB_dep_Rec_b-barrel"/>
    <property type="match status" value="1"/>
</dbReference>
<evidence type="ECO:0000256" key="7">
    <source>
        <dbReference type="ARBA" id="ARBA00023237"/>
    </source>
</evidence>
<dbReference type="InterPro" id="IPR036942">
    <property type="entry name" value="Beta-barrel_TonB_sf"/>
</dbReference>
<dbReference type="RefSeq" id="WP_379087603.1">
    <property type="nucleotide sequence ID" value="NZ_JBHTJO010000001.1"/>
</dbReference>
<keyword evidence="14" id="KW-0675">Receptor</keyword>